<dbReference type="AlphaFoldDB" id="A0A165KS96"/>
<feature type="non-terminal residue" evidence="1">
    <location>
        <position position="1"/>
    </location>
</feature>
<dbReference type="STRING" id="1314783.A0A165KS96"/>
<proteinExistence type="predicted"/>
<dbReference type="OrthoDB" id="5552562at2759"/>
<dbReference type="Proteomes" id="UP000076727">
    <property type="component" value="Unassembled WGS sequence"/>
</dbReference>
<evidence type="ECO:0000313" key="2">
    <source>
        <dbReference type="Proteomes" id="UP000076727"/>
    </source>
</evidence>
<reference evidence="1 2" key="1">
    <citation type="journal article" date="2016" name="Mol. Biol. Evol.">
        <title>Comparative Genomics of Early-Diverging Mushroom-Forming Fungi Provides Insights into the Origins of Lignocellulose Decay Capabilities.</title>
        <authorList>
            <person name="Nagy L.G."/>
            <person name="Riley R."/>
            <person name="Tritt A."/>
            <person name="Adam C."/>
            <person name="Daum C."/>
            <person name="Floudas D."/>
            <person name="Sun H."/>
            <person name="Yadav J.S."/>
            <person name="Pangilinan J."/>
            <person name="Larsson K.H."/>
            <person name="Matsuura K."/>
            <person name="Barry K."/>
            <person name="Labutti K."/>
            <person name="Kuo R."/>
            <person name="Ohm R.A."/>
            <person name="Bhattacharya S.S."/>
            <person name="Shirouzu T."/>
            <person name="Yoshinaga Y."/>
            <person name="Martin F.M."/>
            <person name="Grigoriev I.V."/>
            <person name="Hibbett D.S."/>
        </authorList>
    </citation>
    <scope>NUCLEOTIDE SEQUENCE [LARGE SCALE GENOMIC DNA]</scope>
    <source>
        <strain evidence="1 2">L-15889</strain>
    </source>
</reference>
<keyword evidence="2" id="KW-1185">Reference proteome</keyword>
<protein>
    <recommendedName>
        <fullName evidence="3">DUF4939 domain-containing protein</fullName>
    </recommendedName>
</protein>
<evidence type="ECO:0000313" key="1">
    <source>
        <dbReference type="EMBL" id="KZT63509.1"/>
    </source>
</evidence>
<evidence type="ECO:0008006" key="3">
    <source>
        <dbReference type="Google" id="ProtNLM"/>
    </source>
</evidence>
<feature type="non-terminal residue" evidence="1">
    <location>
        <position position="99"/>
    </location>
</feature>
<accession>A0A165KS96</accession>
<name>A0A165KS96_9APHY</name>
<sequence length="99" mass="11375">DLDPFDGSDPVKLRSFFAQLELVFKACPRTFSSDDKKVPYAISYLKGTALQSFEPYLLEGDSDSPPLFLSDYEEFQQELQINFRPYDTTGQVEHDLKNL</sequence>
<gene>
    <name evidence="1" type="ORF">DAEQUDRAFT_648913</name>
</gene>
<organism evidence="1 2">
    <name type="scientific">Daedalea quercina L-15889</name>
    <dbReference type="NCBI Taxonomy" id="1314783"/>
    <lineage>
        <taxon>Eukaryota</taxon>
        <taxon>Fungi</taxon>
        <taxon>Dikarya</taxon>
        <taxon>Basidiomycota</taxon>
        <taxon>Agaricomycotina</taxon>
        <taxon>Agaricomycetes</taxon>
        <taxon>Polyporales</taxon>
        <taxon>Fomitopsis</taxon>
    </lineage>
</organism>
<dbReference type="EMBL" id="KV429177">
    <property type="protein sequence ID" value="KZT63509.1"/>
    <property type="molecule type" value="Genomic_DNA"/>
</dbReference>